<dbReference type="AlphaFoldDB" id="A0A165YJ81"/>
<organism evidence="3 4">
    <name type="scientific">Aeribacillus pallidus</name>
    <dbReference type="NCBI Taxonomy" id="33936"/>
    <lineage>
        <taxon>Bacteria</taxon>
        <taxon>Bacillati</taxon>
        <taxon>Bacillota</taxon>
        <taxon>Bacilli</taxon>
        <taxon>Bacillales</taxon>
        <taxon>Bacillaceae</taxon>
        <taxon>Aeribacillus</taxon>
    </lineage>
</organism>
<reference evidence="2 5" key="2">
    <citation type="submission" date="2016-10" db="EMBL/GenBank/DDBJ databases">
        <title>The whole genome sequencing and assembly of Aeribacillus pallidus KCTC3564 strain.</title>
        <authorList>
            <person name="Lee Y.-J."/>
            <person name="Park M.-K."/>
            <person name="Yi H."/>
            <person name="Bahn Y.-S."/>
            <person name="Kim J.F."/>
            <person name="Lee D.-W."/>
        </authorList>
    </citation>
    <scope>NUCLEOTIDE SEQUENCE [LARGE SCALE GENOMIC DNA]</scope>
    <source>
        <strain evidence="2 5">KCTC3564</strain>
    </source>
</reference>
<dbReference type="InterPro" id="IPR025689">
    <property type="entry name" value="Spore_YtrH"/>
</dbReference>
<keyword evidence="1" id="KW-1133">Transmembrane helix</keyword>
<keyword evidence="4" id="KW-1185">Reference proteome</keyword>
<accession>A0A165YJ81</accession>
<evidence type="ECO:0000313" key="5">
    <source>
        <dbReference type="Proteomes" id="UP000214606"/>
    </source>
</evidence>
<feature type="transmembrane region" description="Helical" evidence="1">
    <location>
        <begin position="6"/>
        <end position="31"/>
    </location>
</feature>
<dbReference type="KEGG" id="apak:AP3564_19410"/>
<gene>
    <name evidence="2" type="ORF">AP3564_19410</name>
    <name evidence="3" type="ORF">AZI98_06160</name>
</gene>
<evidence type="ECO:0000313" key="3">
    <source>
        <dbReference type="EMBL" id="KZN97138.1"/>
    </source>
</evidence>
<feature type="transmembrane region" description="Helical" evidence="1">
    <location>
        <begin position="81"/>
        <end position="102"/>
    </location>
</feature>
<dbReference type="Proteomes" id="UP000214606">
    <property type="component" value="Chromosome"/>
</dbReference>
<evidence type="ECO:0000313" key="2">
    <source>
        <dbReference type="EMBL" id="ASS92145.1"/>
    </source>
</evidence>
<keyword evidence="1" id="KW-0812">Transmembrane</keyword>
<accession>A0A164AS64</accession>
<dbReference type="RefSeq" id="WP_063387392.1">
    <property type="nucleotide sequence ID" value="NZ_CP017703.1"/>
</dbReference>
<dbReference type="Proteomes" id="UP000076476">
    <property type="component" value="Unassembled WGS sequence"/>
</dbReference>
<protein>
    <submittedName>
        <fullName evidence="3">Sporulation protein</fullName>
    </submittedName>
</protein>
<dbReference type="GeneID" id="301127085"/>
<keyword evidence="1" id="KW-0472">Membrane</keyword>
<dbReference type="STRING" id="33936.AZI98_06160"/>
<reference evidence="3 4" key="1">
    <citation type="submission" date="2016-04" db="EMBL/GenBank/DDBJ databases">
        <title>Draft genome sequence of Aeribacillus pallidus 8m3 from petroleum reservoir.</title>
        <authorList>
            <person name="Poltaraus A.B."/>
            <person name="Nazina T.N."/>
            <person name="Tourova T.P."/>
            <person name="Malakho S.M."/>
            <person name="Korshunova A.V."/>
            <person name="Sokolova D.S."/>
        </authorList>
    </citation>
    <scope>NUCLEOTIDE SEQUENCE [LARGE SCALE GENOMIC DNA]</scope>
    <source>
        <strain evidence="3 4">8m3</strain>
    </source>
</reference>
<dbReference type="EMBL" id="CP017703">
    <property type="protein sequence ID" value="ASS92145.1"/>
    <property type="molecule type" value="Genomic_DNA"/>
</dbReference>
<sequence>METDTFIATFIKVYFIALGVIFGGSLIGGIGAYITGDAPLTSIFRMANKLKIWALVAAIGGTFDAFYSFERGIFEGATKDIVKQILLIISAMGGSQTGWLLISWFTQEHVSQ</sequence>
<proteinExistence type="predicted"/>
<dbReference type="OrthoDB" id="2381692at2"/>
<evidence type="ECO:0000313" key="4">
    <source>
        <dbReference type="Proteomes" id="UP000076476"/>
    </source>
</evidence>
<evidence type="ECO:0000256" key="1">
    <source>
        <dbReference type="SAM" id="Phobius"/>
    </source>
</evidence>
<dbReference type="EMBL" id="LWBR01000013">
    <property type="protein sequence ID" value="KZN97138.1"/>
    <property type="molecule type" value="Genomic_DNA"/>
</dbReference>
<name>A0A165YJ81_9BACI</name>
<dbReference type="Pfam" id="PF14034">
    <property type="entry name" value="Spore_YtrH"/>
    <property type="match status" value="1"/>
</dbReference>
<feature type="transmembrane region" description="Helical" evidence="1">
    <location>
        <begin position="52"/>
        <end position="69"/>
    </location>
</feature>